<protein>
    <submittedName>
        <fullName evidence="2">DUF397 domain-containing protein</fullName>
    </submittedName>
</protein>
<dbReference type="RefSeq" id="WP_212522096.1">
    <property type="nucleotide sequence ID" value="NZ_JAGSOH010000171.1"/>
</dbReference>
<proteinExistence type="predicted"/>
<name>A0A941EI68_9ACTN</name>
<dbReference type="EMBL" id="JAGSOH010000171">
    <property type="protein sequence ID" value="MBR7830977.1"/>
    <property type="molecule type" value="Genomic_DNA"/>
</dbReference>
<comment type="caution">
    <text evidence="2">The sequence shown here is derived from an EMBL/GenBank/DDBJ whole genome shotgun (WGS) entry which is preliminary data.</text>
</comment>
<dbReference type="AlphaFoldDB" id="A0A941EI68"/>
<reference evidence="2" key="1">
    <citation type="submission" date="2021-04" db="EMBL/GenBank/DDBJ databases">
        <title>Genome based classification of Actinospica acidithermotolerans sp. nov., an actinobacterium isolated from an Indonesian hot spring.</title>
        <authorList>
            <person name="Kusuma A.B."/>
            <person name="Putra K.E."/>
            <person name="Nafisah S."/>
            <person name="Loh J."/>
            <person name="Nouioui I."/>
            <person name="Goodfellow M."/>
        </authorList>
    </citation>
    <scope>NUCLEOTIDE SEQUENCE</scope>
    <source>
        <strain evidence="2">MGRD01-02</strain>
    </source>
</reference>
<dbReference type="Proteomes" id="UP000676325">
    <property type="component" value="Unassembled WGS sequence"/>
</dbReference>
<keyword evidence="3" id="KW-1185">Reference proteome</keyword>
<feature type="domain" description="DUF397" evidence="1">
    <location>
        <begin position="10"/>
        <end position="62"/>
    </location>
</feature>
<evidence type="ECO:0000313" key="2">
    <source>
        <dbReference type="EMBL" id="MBR7830977.1"/>
    </source>
</evidence>
<sequence length="71" mass="7299">MDTKGYNDLPWRKPVGCPNGSACVEVAALPGGGAAIRDGKNPQGPALVFDAAEWAAFLAGAKAGEFDAPRR</sequence>
<evidence type="ECO:0000259" key="1">
    <source>
        <dbReference type="Pfam" id="PF04149"/>
    </source>
</evidence>
<accession>A0A941EI68</accession>
<gene>
    <name evidence="2" type="ORF">KDK95_32025</name>
</gene>
<dbReference type="Pfam" id="PF04149">
    <property type="entry name" value="DUF397"/>
    <property type="match status" value="1"/>
</dbReference>
<evidence type="ECO:0000313" key="3">
    <source>
        <dbReference type="Proteomes" id="UP000676325"/>
    </source>
</evidence>
<dbReference type="InterPro" id="IPR007278">
    <property type="entry name" value="DUF397"/>
</dbReference>
<organism evidence="2 3">
    <name type="scientific">Actinospica acidithermotolerans</name>
    <dbReference type="NCBI Taxonomy" id="2828514"/>
    <lineage>
        <taxon>Bacteria</taxon>
        <taxon>Bacillati</taxon>
        <taxon>Actinomycetota</taxon>
        <taxon>Actinomycetes</taxon>
        <taxon>Catenulisporales</taxon>
        <taxon>Actinospicaceae</taxon>
        <taxon>Actinospica</taxon>
    </lineage>
</organism>